<evidence type="ECO:0000313" key="4">
    <source>
        <dbReference type="Proteomes" id="UP001219525"/>
    </source>
</evidence>
<dbReference type="AlphaFoldDB" id="A0AAD6XZL9"/>
<gene>
    <name evidence="3" type="ORF">GGX14DRAFT_408308</name>
</gene>
<dbReference type="InterPro" id="IPR005824">
    <property type="entry name" value="KOW"/>
</dbReference>
<feature type="domain" description="KOW" evidence="2">
    <location>
        <begin position="521"/>
        <end position="548"/>
    </location>
</feature>
<organism evidence="3 4">
    <name type="scientific">Mycena pura</name>
    <dbReference type="NCBI Taxonomy" id="153505"/>
    <lineage>
        <taxon>Eukaryota</taxon>
        <taxon>Fungi</taxon>
        <taxon>Dikarya</taxon>
        <taxon>Basidiomycota</taxon>
        <taxon>Agaricomycotina</taxon>
        <taxon>Agaricomycetes</taxon>
        <taxon>Agaricomycetidae</taxon>
        <taxon>Agaricales</taxon>
        <taxon>Marasmiineae</taxon>
        <taxon>Mycenaceae</taxon>
        <taxon>Mycena</taxon>
    </lineage>
</organism>
<dbReference type="Proteomes" id="UP001219525">
    <property type="component" value="Unassembled WGS sequence"/>
</dbReference>
<proteinExistence type="predicted"/>
<feature type="region of interest" description="Disordered" evidence="1">
    <location>
        <begin position="1"/>
        <end position="27"/>
    </location>
</feature>
<reference evidence="3" key="1">
    <citation type="submission" date="2023-03" db="EMBL/GenBank/DDBJ databases">
        <title>Massive genome expansion in bonnet fungi (Mycena s.s.) driven by repeated elements and novel gene families across ecological guilds.</title>
        <authorList>
            <consortium name="Lawrence Berkeley National Laboratory"/>
            <person name="Harder C.B."/>
            <person name="Miyauchi S."/>
            <person name="Viragh M."/>
            <person name="Kuo A."/>
            <person name="Thoen E."/>
            <person name="Andreopoulos B."/>
            <person name="Lu D."/>
            <person name="Skrede I."/>
            <person name="Drula E."/>
            <person name="Henrissat B."/>
            <person name="Morin E."/>
            <person name="Kohler A."/>
            <person name="Barry K."/>
            <person name="LaButti K."/>
            <person name="Morin E."/>
            <person name="Salamov A."/>
            <person name="Lipzen A."/>
            <person name="Mereny Z."/>
            <person name="Hegedus B."/>
            <person name="Baldrian P."/>
            <person name="Stursova M."/>
            <person name="Weitz H."/>
            <person name="Taylor A."/>
            <person name="Grigoriev I.V."/>
            <person name="Nagy L.G."/>
            <person name="Martin F."/>
            <person name="Kauserud H."/>
        </authorList>
    </citation>
    <scope>NUCLEOTIDE SEQUENCE</scope>
    <source>
        <strain evidence="3">9144</strain>
    </source>
</reference>
<feature type="domain" description="KOW" evidence="2">
    <location>
        <begin position="574"/>
        <end position="601"/>
    </location>
</feature>
<evidence type="ECO:0000313" key="3">
    <source>
        <dbReference type="EMBL" id="KAJ7190053.1"/>
    </source>
</evidence>
<name>A0AAD6XZL9_9AGAR</name>
<keyword evidence="4" id="KW-1185">Reference proteome</keyword>
<evidence type="ECO:0000259" key="2">
    <source>
        <dbReference type="SMART" id="SM00739"/>
    </source>
</evidence>
<dbReference type="SMART" id="SM00739">
    <property type="entry name" value="KOW"/>
    <property type="match status" value="2"/>
</dbReference>
<feature type="compositionally biased region" description="Polar residues" evidence="1">
    <location>
        <begin position="12"/>
        <end position="27"/>
    </location>
</feature>
<evidence type="ECO:0000256" key="1">
    <source>
        <dbReference type="SAM" id="MobiDB-lite"/>
    </source>
</evidence>
<dbReference type="EMBL" id="JARJCW010000158">
    <property type="protein sequence ID" value="KAJ7190053.1"/>
    <property type="molecule type" value="Genomic_DNA"/>
</dbReference>
<protein>
    <recommendedName>
        <fullName evidence="2">KOW domain-containing protein</fullName>
    </recommendedName>
</protein>
<comment type="caution">
    <text evidence="3">The sequence shown here is derived from an EMBL/GenBank/DDBJ whole genome shotgun (WGS) entry which is preliminary data.</text>
</comment>
<sequence length="1012" mass="113139">MSGNGSGCPKYTWSSYDTHPSRPVSSASASLPRYICSLMGMPNPELMMQKERSSESLVTSFLAEKGHSITARENWDKEMAKSVFPLGHRTRQPSMDDLNVIESQSRNSFTQDLALSSDTTAQPTKRRRVEQRKNKALGTLRLVSTFIDMEAQDTDAEFEDDDDNEDQGPSDFIDDAVVSTSCQRVNLRTLSSRSCSAAPEEIVQGIHARAKARGLDCNEPSLHPQWGGLAPMNQLGISWIFGLWKYLDAPYVTNAINEWPELNGWPDLDCRRPERPVLMSLNEQQNIIRRLRDKESAHKTVDLLAYRWVRALDTSSAYNLDLVFVLSEDEYPSSWVISQGSVTGLIVPRVDYRQPITQSHRTPAALFDPESIKHAYPDNKPAWNEEEEVWKWSDSTFTASGLLLVTLTRDKKLVVDGVQPTDEELALFLSSGELILDRPALTQSCVLHPGDLVIINAPDISCQHSTHNKKVGYLIDIITQRSGGCFATVESRTRSNVTAGLQLFEVPVSLVKHHLLATHRNLSIGDRVCIVAGPELGTSGRIVDFIGDNEIRVLLSMSKIAVTVSVDKRHVRHDWRLGDVVEIVRGTYRGLVAFIVGILPGGGATVYSKKNHNDTGSETSAFNVRTADLQFALTRITGIRDIPSNFRPNLQSAVQYTQDRQRDAWEQDMRQTGNLLRHMEVLFVGQHPDKGMHGSIVDYHPFSRSEIGTSAAQEGTGSMETLVEQAELTLKIDITSRVSKAYASQVIERHSFLSIATAALFKSLKILHIFSMQEKPISEPEIPSEDNDCLWGIPFSSAVASHQHSKRSETTGRWLAHPNFVGKRIDVCVVPMQELTDIARRYPKLVSDGRINKTTYDRADAQKPGFLQPLDAKQQVRLKGLEWRRVKVKFPLGKDASMPVVTLRPCRTTYDGFHKETNKCISTAQGRVIIIGPDVDGYDGNIGEYAQTEPDADQLPSTFVNVKFARTRTDGRQIEQRHGRYHLHSLCRATNAPLPGFELICPPTDFEMDLSI</sequence>
<accession>A0AAD6XZL9</accession>